<gene>
    <name evidence="1" type="ORF">EGR_00685</name>
</gene>
<proteinExistence type="predicted"/>
<name>W6UU27_ECHGR</name>
<accession>W6UU27</accession>
<dbReference type="EMBL" id="APAU02000003">
    <property type="protein sequence ID" value="EUB64141.1"/>
    <property type="molecule type" value="Genomic_DNA"/>
</dbReference>
<dbReference type="Proteomes" id="UP000019149">
    <property type="component" value="Unassembled WGS sequence"/>
</dbReference>
<evidence type="ECO:0000313" key="2">
    <source>
        <dbReference type="Proteomes" id="UP000019149"/>
    </source>
</evidence>
<protein>
    <submittedName>
        <fullName evidence="1">Uncharacterized protein</fullName>
    </submittedName>
</protein>
<dbReference type="RefSeq" id="XP_024355337.1">
    <property type="nucleotide sequence ID" value="XM_024489934.1"/>
</dbReference>
<dbReference type="CTD" id="36336400"/>
<dbReference type="AlphaFoldDB" id="W6UU27"/>
<reference evidence="1 2" key="1">
    <citation type="journal article" date="2013" name="Nat. Genet.">
        <title>The genome of the hydatid tapeworm Echinococcus granulosus.</title>
        <authorList>
            <person name="Zheng H."/>
            <person name="Zhang W."/>
            <person name="Zhang L."/>
            <person name="Zhang Z."/>
            <person name="Li J."/>
            <person name="Lu G."/>
            <person name="Zhu Y."/>
            <person name="Wang Y."/>
            <person name="Huang Y."/>
            <person name="Liu J."/>
            <person name="Kang H."/>
            <person name="Chen J."/>
            <person name="Wang L."/>
            <person name="Chen A."/>
            <person name="Yu S."/>
            <person name="Gao Z."/>
            <person name="Jin L."/>
            <person name="Gu W."/>
            <person name="Wang Z."/>
            <person name="Zhao L."/>
            <person name="Shi B."/>
            <person name="Wen H."/>
            <person name="Lin R."/>
            <person name="Jones M.K."/>
            <person name="Brejova B."/>
            <person name="Vinar T."/>
            <person name="Zhao G."/>
            <person name="McManus D.P."/>
            <person name="Chen Z."/>
            <person name="Zhou Y."/>
            <person name="Wang S."/>
        </authorList>
    </citation>
    <scope>NUCLEOTIDE SEQUENCE [LARGE SCALE GENOMIC DNA]</scope>
</reference>
<comment type="caution">
    <text evidence="1">The sequence shown here is derived from an EMBL/GenBank/DDBJ whole genome shotgun (WGS) entry which is preliminary data.</text>
</comment>
<sequence length="203" mass="23078">MVSIETQKTVALLLEHQRALLEGMGCFKSKCERILKHNQQFHEIIFIVLSLIFSSERTKNGLYMPFCSGWLHASQAWGTVLEDWFFGTLENTLKKATTVKVLKVNDKSTVGEVKNILGGRMRKAYNKGVSDCNYAGILGKLGQRSHTLVKKMHISKAKALSKALEFIKRMQIGFPKEKQGQIMQQKRLSYANKSLKYHTINAE</sequence>
<evidence type="ECO:0000313" key="1">
    <source>
        <dbReference type="EMBL" id="EUB64141.1"/>
    </source>
</evidence>
<dbReference type="GeneID" id="36336400"/>
<dbReference type="KEGG" id="egl:EGR_00685"/>
<keyword evidence="2" id="KW-1185">Reference proteome</keyword>
<organism evidence="1 2">
    <name type="scientific">Echinococcus granulosus</name>
    <name type="common">Hydatid tapeworm</name>
    <dbReference type="NCBI Taxonomy" id="6210"/>
    <lineage>
        <taxon>Eukaryota</taxon>
        <taxon>Metazoa</taxon>
        <taxon>Spiralia</taxon>
        <taxon>Lophotrochozoa</taxon>
        <taxon>Platyhelminthes</taxon>
        <taxon>Cestoda</taxon>
        <taxon>Eucestoda</taxon>
        <taxon>Cyclophyllidea</taxon>
        <taxon>Taeniidae</taxon>
        <taxon>Echinococcus</taxon>
        <taxon>Echinococcus granulosus group</taxon>
    </lineage>
</organism>